<protein>
    <recommendedName>
        <fullName evidence="8">Paired domain-containing protein</fullName>
    </recommendedName>
</protein>
<keyword evidence="4" id="KW-0805">Transcription regulation</keyword>
<dbReference type="InterPro" id="IPR009057">
    <property type="entry name" value="Homeodomain-like_sf"/>
</dbReference>
<dbReference type="InterPro" id="IPR001523">
    <property type="entry name" value="Paired_dom"/>
</dbReference>
<dbReference type="EMBL" id="JACSDZ010000011">
    <property type="protein sequence ID" value="KAF7392062.1"/>
    <property type="molecule type" value="Genomic_DNA"/>
</dbReference>
<evidence type="ECO:0000256" key="3">
    <source>
        <dbReference type="ARBA" id="ARBA00022724"/>
    </source>
</evidence>
<evidence type="ECO:0000259" key="8">
    <source>
        <dbReference type="PROSITE" id="PS51057"/>
    </source>
</evidence>
<keyword evidence="6" id="KW-0804">Transcription</keyword>
<dbReference type="Gene3D" id="1.10.10.10">
    <property type="entry name" value="Winged helix-like DNA-binding domain superfamily/Winged helix DNA-binding domain"/>
    <property type="match status" value="1"/>
</dbReference>
<feature type="domain" description="Paired" evidence="8">
    <location>
        <begin position="42"/>
        <end position="167"/>
    </location>
</feature>
<keyword evidence="7" id="KW-0539">Nucleus</keyword>
<proteinExistence type="predicted"/>
<organism evidence="9 10">
    <name type="scientific">Vespula germanica</name>
    <name type="common">German yellow jacket</name>
    <name type="synonym">Paravespula germanica</name>
    <dbReference type="NCBI Taxonomy" id="30212"/>
    <lineage>
        <taxon>Eukaryota</taxon>
        <taxon>Metazoa</taxon>
        <taxon>Ecdysozoa</taxon>
        <taxon>Arthropoda</taxon>
        <taxon>Hexapoda</taxon>
        <taxon>Insecta</taxon>
        <taxon>Pterygota</taxon>
        <taxon>Neoptera</taxon>
        <taxon>Endopterygota</taxon>
        <taxon>Hymenoptera</taxon>
        <taxon>Apocrita</taxon>
        <taxon>Aculeata</taxon>
        <taxon>Vespoidea</taxon>
        <taxon>Vespidae</taxon>
        <taxon>Vespinae</taxon>
        <taxon>Vespula</taxon>
    </lineage>
</organism>
<keyword evidence="3" id="KW-0563">Paired box</keyword>
<dbReference type="GO" id="GO:0000981">
    <property type="term" value="F:DNA-binding transcription factor activity, RNA polymerase II-specific"/>
    <property type="evidence" value="ECO:0007669"/>
    <property type="project" value="TreeGrafter"/>
</dbReference>
<dbReference type="PROSITE" id="PS51057">
    <property type="entry name" value="PAIRED_2"/>
    <property type="match status" value="1"/>
</dbReference>
<evidence type="ECO:0000256" key="2">
    <source>
        <dbReference type="ARBA" id="ARBA00022473"/>
    </source>
</evidence>
<dbReference type="SUPFAM" id="SSF48403">
    <property type="entry name" value="Ankyrin repeat"/>
    <property type="match status" value="1"/>
</dbReference>
<dbReference type="Gene3D" id="1.25.40.20">
    <property type="entry name" value="Ankyrin repeat-containing domain"/>
    <property type="match status" value="1"/>
</dbReference>
<dbReference type="GO" id="GO:0009791">
    <property type="term" value="P:post-embryonic development"/>
    <property type="evidence" value="ECO:0007669"/>
    <property type="project" value="UniProtKB-ARBA"/>
</dbReference>
<dbReference type="PANTHER" id="PTHR45636:SF41">
    <property type="entry name" value="PAIRED BOX PROTEIN PAX-6-RELATED"/>
    <property type="match status" value="1"/>
</dbReference>
<dbReference type="PANTHER" id="PTHR45636">
    <property type="entry name" value="PAIRED BOX PROTEIN PAX-6-RELATED-RELATED"/>
    <property type="match status" value="1"/>
</dbReference>
<accession>A0A834JPU9</accession>
<dbReference type="Pfam" id="PF13857">
    <property type="entry name" value="Ank_5"/>
    <property type="match status" value="1"/>
</dbReference>
<dbReference type="AlphaFoldDB" id="A0A834JPU9"/>
<dbReference type="GO" id="GO:0000978">
    <property type="term" value="F:RNA polymerase II cis-regulatory region sequence-specific DNA binding"/>
    <property type="evidence" value="ECO:0007669"/>
    <property type="project" value="TreeGrafter"/>
</dbReference>
<evidence type="ECO:0000256" key="5">
    <source>
        <dbReference type="ARBA" id="ARBA00023125"/>
    </source>
</evidence>
<evidence type="ECO:0000313" key="10">
    <source>
        <dbReference type="Proteomes" id="UP000617340"/>
    </source>
</evidence>
<dbReference type="FunFam" id="1.10.10.10:FF:000003">
    <property type="entry name" value="Paired box protein Pax-6"/>
    <property type="match status" value="1"/>
</dbReference>
<reference evidence="9" key="1">
    <citation type="journal article" date="2020" name="G3 (Bethesda)">
        <title>High-Quality Assemblies for Three Invasive Social Wasps from the &lt;i&gt;Vespula&lt;/i&gt; Genus.</title>
        <authorList>
            <person name="Harrop T.W.R."/>
            <person name="Guhlin J."/>
            <person name="McLaughlin G.M."/>
            <person name="Permina E."/>
            <person name="Stockwell P."/>
            <person name="Gilligan J."/>
            <person name="Le Lec M.F."/>
            <person name="Gruber M.A.M."/>
            <person name="Quinn O."/>
            <person name="Lovegrove M."/>
            <person name="Duncan E.J."/>
            <person name="Remnant E.J."/>
            <person name="Van Eeckhoven J."/>
            <person name="Graham B."/>
            <person name="Knapp R.A."/>
            <person name="Langford K.W."/>
            <person name="Kronenberg Z."/>
            <person name="Press M.O."/>
            <person name="Eacker S.M."/>
            <person name="Wilson-Rankin E.E."/>
            <person name="Purcell J."/>
            <person name="Lester P.J."/>
            <person name="Dearden P.K."/>
        </authorList>
    </citation>
    <scope>NUCLEOTIDE SEQUENCE</scope>
    <source>
        <strain evidence="9">Linc-1</strain>
    </source>
</reference>
<comment type="caution">
    <text evidence="9">The sequence shown here is derived from an EMBL/GenBank/DDBJ whole genome shotgun (WGS) entry which is preliminary data.</text>
</comment>
<dbReference type="GO" id="GO:0005634">
    <property type="term" value="C:nucleus"/>
    <property type="evidence" value="ECO:0007669"/>
    <property type="project" value="UniProtKB-SubCell"/>
</dbReference>
<dbReference type="SMART" id="SM00351">
    <property type="entry name" value="PAX"/>
    <property type="match status" value="1"/>
</dbReference>
<keyword evidence="2" id="KW-0217">Developmental protein</keyword>
<dbReference type="SUPFAM" id="SSF46689">
    <property type="entry name" value="Homeodomain-like"/>
    <property type="match status" value="1"/>
</dbReference>
<dbReference type="InterPro" id="IPR036770">
    <property type="entry name" value="Ankyrin_rpt-contain_sf"/>
</dbReference>
<comment type="subcellular location">
    <subcellularLocation>
        <location evidence="1">Nucleus</location>
    </subcellularLocation>
</comment>
<sequence length="232" mass="25573">MMLEPLAYRGRTAISYMAGNGAAAMLELALSFEGADPNLPDNEGNTPLHFAAQAEDRIVEISVDFTLKRFISVGRFRRSSQFSRDIEIKREARDDKYYETGSFKAGVIGGSKPKVATPPVVDAIANYKRDNPTMFAWEIRDRLLAEGICSQDNVPSVSSINRPRRPFPKKKGFDHRDLSTYAPLESPMGAISPSTFVLAKTTSNTLLLLSLPSPLLALSPFPYSIPNKCASR</sequence>
<keyword evidence="10" id="KW-1185">Reference proteome</keyword>
<keyword evidence="5" id="KW-0238">DNA-binding</keyword>
<evidence type="ECO:0000256" key="7">
    <source>
        <dbReference type="ARBA" id="ARBA00023242"/>
    </source>
</evidence>
<dbReference type="InterPro" id="IPR043565">
    <property type="entry name" value="PAX_fam"/>
</dbReference>
<name>A0A834JPU9_VESGE</name>
<dbReference type="Proteomes" id="UP000617340">
    <property type="component" value="Unassembled WGS sequence"/>
</dbReference>
<evidence type="ECO:0000256" key="6">
    <source>
        <dbReference type="ARBA" id="ARBA00023163"/>
    </source>
</evidence>
<evidence type="ECO:0000313" key="9">
    <source>
        <dbReference type="EMBL" id="KAF7392062.1"/>
    </source>
</evidence>
<dbReference type="Pfam" id="PF00292">
    <property type="entry name" value="PAX"/>
    <property type="match status" value="1"/>
</dbReference>
<dbReference type="InterPro" id="IPR036388">
    <property type="entry name" value="WH-like_DNA-bd_sf"/>
</dbReference>
<evidence type="ECO:0000256" key="4">
    <source>
        <dbReference type="ARBA" id="ARBA00023015"/>
    </source>
</evidence>
<evidence type="ECO:0000256" key="1">
    <source>
        <dbReference type="ARBA" id="ARBA00004123"/>
    </source>
</evidence>
<dbReference type="InterPro" id="IPR002110">
    <property type="entry name" value="Ankyrin_rpt"/>
</dbReference>
<gene>
    <name evidence="9" type="ORF">HZH68_011605</name>
</gene>